<dbReference type="Proteomes" id="UP000305517">
    <property type="component" value="Unassembled WGS sequence"/>
</dbReference>
<accession>A0A5R8WJ35</accession>
<sequence length="92" mass="10760">MTPTSHEPKPDKRRKYDDAFKAEALRDYLCQLDYRVNEKRVRRLMRLMAQEPIYFKSRLSAPGEGVTRCPYLLQARVLTAPMRSEAPTSPVF</sequence>
<name>A0A5R8WJ35_9BACT</name>
<keyword evidence="2" id="KW-1185">Reference proteome</keyword>
<reference evidence="1 2" key="1">
    <citation type="submission" date="2019-05" db="EMBL/GenBank/DDBJ databases">
        <title>Hymenobacter edaphi sp. nov., isolated from abandoned arsenic-contaminated farmland soil.</title>
        <authorList>
            <person name="Nie L."/>
        </authorList>
    </citation>
    <scope>NUCLEOTIDE SEQUENCE [LARGE SCALE GENOMIC DNA]</scope>
    <source>
        <strain evidence="1 2">1-3-3-8</strain>
    </source>
</reference>
<dbReference type="AlphaFoldDB" id="A0A5R8WJ35"/>
<dbReference type="RefSeq" id="WP_138081164.1">
    <property type="nucleotide sequence ID" value="NZ_VAJM01000015.1"/>
</dbReference>
<protein>
    <submittedName>
        <fullName evidence="1">Uncharacterized protein</fullName>
    </submittedName>
</protein>
<gene>
    <name evidence="1" type="ORF">FDY95_22240</name>
</gene>
<comment type="caution">
    <text evidence="1">The sequence shown here is derived from an EMBL/GenBank/DDBJ whole genome shotgun (WGS) entry which is preliminary data.</text>
</comment>
<organism evidence="1 2">
    <name type="scientific">Hymenobacter jeollabukensis</name>
    <dbReference type="NCBI Taxonomy" id="2025313"/>
    <lineage>
        <taxon>Bacteria</taxon>
        <taxon>Pseudomonadati</taxon>
        <taxon>Bacteroidota</taxon>
        <taxon>Cytophagia</taxon>
        <taxon>Cytophagales</taxon>
        <taxon>Hymenobacteraceae</taxon>
        <taxon>Hymenobacter</taxon>
    </lineage>
</organism>
<dbReference type="EMBL" id="VAJM01000015">
    <property type="protein sequence ID" value="TLM88905.1"/>
    <property type="molecule type" value="Genomic_DNA"/>
</dbReference>
<evidence type="ECO:0000313" key="1">
    <source>
        <dbReference type="EMBL" id="TLM88905.1"/>
    </source>
</evidence>
<proteinExistence type="predicted"/>
<evidence type="ECO:0000313" key="2">
    <source>
        <dbReference type="Proteomes" id="UP000305517"/>
    </source>
</evidence>